<dbReference type="EMBL" id="GBRH01232051">
    <property type="protein sequence ID" value="JAD65844.1"/>
    <property type="molecule type" value="Transcribed_RNA"/>
</dbReference>
<evidence type="ECO:0000256" key="1">
    <source>
        <dbReference type="SAM" id="MobiDB-lite"/>
    </source>
</evidence>
<reference evidence="2" key="1">
    <citation type="submission" date="2014-09" db="EMBL/GenBank/DDBJ databases">
        <authorList>
            <person name="Magalhaes I.L.F."/>
            <person name="Oliveira U."/>
            <person name="Santos F.R."/>
            <person name="Vidigal T.H.D.A."/>
            <person name="Brescovit A.D."/>
            <person name="Santos A.J."/>
        </authorList>
    </citation>
    <scope>NUCLEOTIDE SEQUENCE</scope>
    <source>
        <tissue evidence="2">Shoot tissue taken approximately 20 cm above the soil surface</tissue>
    </source>
</reference>
<sequence length="68" mass="7060">MADCAPQAAGMGGRLALRRGLAHGGRADGGRGDARRSATVGPGAPHGLVQLRRTAKRSTGAQRERRRT</sequence>
<organism evidence="2">
    <name type="scientific">Arundo donax</name>
    <name type="common">Giant reed</name>
    <name type="synonym">Donax arundinaceus</name>
    <dbReference type="NCBI Taxonomy" id="35708"/>
    <lineage>
        <taxon>Eukaryota</taxon>
        <taxon>Viridiplantae</taxon>
        <taxon>Streptophyta</taxon>
        <taxon>Embryophyta</taxon>
        <taxon>Tracheophyta</taxon>
        <taxon>Spermatophyta</taxon>
        <taxon>Magnoliopsida</taxon>
        <taxon>Liliopsida</taxon>
        <taxon>Poales</taxon>
        <taxon>Poaceae</taxon>
        <taxon>PACMAD clade</taxon>
        <taxon>Arundinoideae</taxon>
        <taxon>Arundineae</taxon>
        <taxon>Arundo</taxon>
    </lineage>
</organism>
<accession>A0A0A9BPE2</accession>
<feature type="compositionally biased region" description="Basic and acidic residues" evidence="1">
    <location>
        <begin position="25"/>
        <end position="36"/>
    </location>
</feature>
<feature type="region of interest" description="Disordered" evidence="1">
    <location>
        <begin position="22"/>
        <end position="68"/>
    </location>
</feature>
<evidence type="ECO:0000313" key="2">
    <source>
        <dbReference type="EMBL" id="JAD65844.1"/>
    </source>
</evidence>
<protein>
    <submittedName>
        <fullName evidence="2">Uncharacterized protein</fullName>
    </submittedName>
</protein>
<reference evidence="2" key="2">
    <citation type="journal article" date="2015" name="Data Brief">
        <title>Shoot transcriptome of the giant reed, Arundo donax.</title>
        <authorList>
            <person name="Barrero R.A."/>
            <person name="Guerrero F.D."/>
            <person name="Moolhuijzen P."/>
            <person name="Goolsby J.A."/>
            <person name="Tidwell J."/>
            <person name="Bellgard S.E."/>
            <person name="Bellgard M.I."/>
        </authorList>
    </citation>
    <scope>NUCLEOTIDE SEQUENCE</scope>
    <source>
        <tissue evidence="2">Shoot tissue taken approximately 20 cm above the soil surface</tissue>
    </source>
</reference>
<dbReference type="AlphaFoldDB" id="A0A0A9BPE2"/>
<proteinExistence type="predicted"/>
<name>A0A0A9BPE2_ARUDO</name>